<keyword evidence="3" id="KW-1185">Reference proteome</keyword>
<reference evidence="2" key="1">
    <citation type="submission" date="2020-08" db="EMBL/GenBank/DDBJ databases">
        <title>Multicomponent nature underlies the extraordinary mechanical properties of spider dragline silk.</title>
        <authorList>
            <person name="Kono N."/>
            <person name="Nakamura H."/>
            <person name="Mori M."/>
            <person name="Yoshida Y."/>
            <person name="Ohtoshi R."/>
            <person name="Malay A.D."/>
            <person name="Moran D.A.P."/>
            <person name="Tomita M."/>
            <person name="Numata K."/>
            <person name="Arakawa K."/>
        </authorList>
    </citation>
    <scope>NUCLEOTIDE SEQUENCE</scope>
</reference>
<comment type="caution">
    <text evidence="2">The sequence shown here is derived from an EMBL/GenBank/DDBJ whole genome shotgun (WGS) entry which is preliminary data.</text>
</comment>
<protein>
    <submittedName>
        <fullName evidence="2">Uncharacterized protein</fullName>
    </submittedName>
</protein>
<gene>
    <name evidence="2" type="primary">AVEN_139923_1</name>
    <name evidence="2" type="ORF">NPIL_598281</name>
</gene>
<feature type="transmembrane region" description="Helical" evidence="1">
    <location>
        <begin position="7"/>
        <end position="27"/>
    </location>
</feature>
<evidence type="ECO:0000313" key="3">
    <source>
        <dbReference type="Proteomes" id="UP000887013"/>
    </source>
</evidence>
<accession>A0A8X6IPG5</accession>
<evidence type="ECO:0000256" key="1">
    <source>
        <dbReference type="SAM" id="Phobius"/>
    </source>
</evidence>
<organism evidence="2 3">
    <name type="scientific">Nephila pilipes</name>
    <name type="common">Giant wood spider</name>
    <name type="synonym">Nephila maculata</name>
    <dbReference type="NCBI Taxonomy" id="299642"/>
    <lineage>
        <taxon>Eukaryota</taxon>
        <taxon>Metazoa</taxon>
        <taxon>Ecdysozoa</taxon>
        <taxon>Arthropoda</taxon>
        <taxon>Chelicerata</taxon>
        <taxon>Arachnida</taxon>
        <taxon>Araneae</taxon>
        <taxon>Araneomorphae</taxon>
        <taxon>Entelegynae</taxon>
        <taxon>Araneoidea</taxon>
        <taxon>Nephilidae</taxon>
        <taxon>Nephila</taxon>
    </lineage>
</organism>
<keyword evidence="1" id="KW-0812">Transmembrane</keyword>
<dbReference type="AlphaFoldDB" id="A0A8X6IPG5"/>
<dbReference type="Proteomes" id="UP000887013">
    <property type="component" value="Unassembled WGS sequence"/>
</dbReference>
<evidence type="ECO:0000313" key="2">
    <source>
        <dbReference type="EMBL" id="GFS51785.1"/>
    </source>
</evidence>
<proteinExistence type="predicted"/>
<keyword evidence="1" id="KW-1133">Transmembrane helix</keyword>
<name>A0A8X6IPG5_NEPPI</name>
<dbReference type="OrthoDB" id="6431611at2759"/>
<feature type="transmembrane region" description="Helical" evidence="1">
    <location>
        <begin position="77"/>
        <end position="95"/>
    </location>
</feature>
<dbReference type="EMBL" id="BMAW01045765">
    <property type="protein sequence ID" value="GFS51785.1"/>
    <property type="molecule type" value="Genomic_DNA"/>
</dbReference>
<keyword evidence="1" id="KW-0472">Membrane</keyword>
<sequence>MERLSTCYLYFTSFTLFIFMTVSASMIPEASAEIDSIASAMPESTDKTTFSQQRFIAAAEKEITLTVWRITPIRRNFIFGITGVLLTYTLMFCTLNPAGKK</sequence>